<dbReference type="FunFam" id="1.10.750.20:FF:000001">
    <property type="entry name" value="Ankyrin repeat and SOCS box containing 1"/>
    <property type="match status" value="1"/>
</dbReference>
<dbReference type="PROSITE" id="PS50297">
    <property type="entry name" value="ANK_REP_REGION"/>
    <property type="match status" value="4"/>
</dbReference>
<name>A0A060XY10_ONCMY</name>
<dbReference type="GO" id="GO:0035556">
    <property type="term" value="P:intracellular signal transduction"/>
    <property type="evidence" value="ECO:0007669"/>
    <property type="project" value="InterPro"/>
</dbReference>
<evidence type="ECO:0000256" key="7">
    <source>
        <dbReference type="ARBA" id="ARBA00023043"/>
    </source>
</evidence>
<reference evidence="11" key="1">
    <citation type="journal article" date="2014" name="Nat. Commun.">
        <title>The rainbow trout genome provides novel insights into evolution after whole-genome duplication in vertebrates.</title>
        <authorList>
            <person name="Berthelot C."/>
            <person name="Brunet F."/>
            <person name="Chalopin D."/>
            <person name="Juanchich A."/>
            <person name="Bernard M."/>
            <person name="Noel B."/>
            <person name="Bento P."/>
            <person name="Da Silva C."/>
            <person name="Labadie K."/>
            <person name="Alberti A."/>
            <person name="Aury J.M."/>
            <person name="Louis A."/>
            <person name="Dehais P."/>
            <person name="Bardou P."/>
            <person name="Montfort J."/>
            <person name="Klopp C."/>
            <person name="Cabau C."/>
            <person name="Gaspin C."/>
            <person name="Thorgaard G.H."/>
            <person name="Boussaha M."/>
            <person name="Quillet E."/>
            <person name="Guyomard R."/>
            <person name="Galiana D."/>
            <person name="Bobe J."/>
            <person name="Volff J.N."/>
            <person name="Genet C."/>
            <person name="Wincker P."/>
            <person name="Jaillon O."/>
            <person name="Roest Crollius H."/>
            <person name="Guiguen Y."/>
        </authorList>
    </citation>
    <scope>NUCLEOTIDE SEQUENCE [LARGE SCALE GENOMIC DNA]</scope>
</reference>
<dbReference type="CDD" id="cd03716">
    <property type="entry name" value="SOCS_ASB_like"/>
    <property type="match status" value="1"/>
</dbReference>
<evidence type="ECO:0000256" key="5">
    <source>
        <dbReference type="ARBA" id="ARBA00022786"/>
    </source>
</evidence>
<protein>
    <recommendedName>
        <fullName evidence="8">Ankyrin repeat and SOCS box protein 11</fullName>
    </recommendedName>
</protein>
<dbReference type="UniPathway" id="UPA00143"/>
<dbReference type="InterPro" id="IPR002110">
    <property type="entry name" value="Ankyrin_rpt"/>
</dbReference>
<evidence type="ECO:0000256" key="8">
    <source>
        <dbReference type="ARBA" id="ARBA00044976"/>
    </source>
</evidence>
<dbReference type="SUPFAM" id="SSF48403">
    <property type="entry name" value="Ankyrin repeat"/>
    <property type="match status" value="1"/>
</dbReference>
<dbReference type="EMBL" id="FR906487">
    <property type="protein sequence ID" value="CDQ84573.1"/>
    <property type="molecule type" value="Genomic_DNA"/>
</dbReference>
<feature type="repeat" description="ANK" evidence="9">
    <location>
        <begin position="136"/>
        <end position="168"/>
    </location>
</feature>
<comment type="pathway">
    <text evidence="2">Protein modification; protein ubiquitination.</text>
</comment>
<evidence type="ECO:0000259" key="10">
    <source>
        <dbReference type="PROSITE" id="PS50225"/>
    </source>
</evidence>
<evidence type="ECO:0000256" key="6">
    <source>
        <dbReference type="ARBA" id="ARBA00022824"/>
    </source>
</evidence>
<gene>
    <name evidence="11" type="ORF">GSONMT00002299001</name>
</gene>
<dbReference type="PANTHER" id="PTHR24136">
    <property type="entry name" value="SOWAH (DROSOPHILA) HOMOLOG"/>
    <property type="match status" value="1"/>
</dbReference>
<evidence type="ECO:0000256" key="2">
    <source>
        <dbReference type="ARBA" id="ARBA00004906"/>
    </source>
</evidence>
<feature type="repeat" description="ANK" evidence="9">
    <location>
        <begin position="70"/>
        <end position="102"/>
    </location>
</feature>
<dbReference type="PROSITE" id="PS50225">
    <property type="entry name" value="SOCS"/>
    <property type="match status" value="1"/>
</dbReference>
<dbReference type="Proteomes" id="UP000193380">
    <property type="component" value="Unassembled WGS sequence"/>
</dbReference>
<dbReference type="SMART" id="SM00969">
    <property type="entry name" value="SOCS_box"/>
    <property type="match status" value="1"/>
</dbReference>
<dbReference type="InterPro" id="IPR036036">
    <property type="entry name" value="SOCS_box-like_dom_sf"/>
</dbReference>
<sequence length="328" mass="35841">MVEFHFLYQQWTDRFVDPTHSCFIHCGGGCCCLTMAGVQTEIALCSRPWRGPFHIYGGLACNSLMADLWSDRTPLHDAAYQGRLLILKTLVSQGFPVDMLTMDRVSPLHEACLGGHYACTTFLLENGANVEMVSTDGATPLFNACSSGSVACVRLILQYSPNTHAVHHLASPIHQAAKRGHRECLEVLLSHGFHIDLELPGVGTPLYTACLAQATDCVERLLQSGVDVQGGCGHDTPLHAAVLGGEVRVVELLMDYGADGSCRNSDGKTPLELAACDSTVRTTIQKRGPCTLSQLCRFCIRRSLGQTRLDRTSALFLPYRLQAFLLYQ</sequence>
<evidence type="ECO:0000256" key="4">
    <source>
        <dbReference type="ARBA" id="ARBA00022737"/>
    </source>
</evidence>
<dbReference type="InterPro" id="IPR051573">
    <property type="entry name" value="Ankyrin-SOCS_box_domain"/>
</dbReference>
<dbReference type="SUPFAM" id="SSF158235">
    <property type="entry name" value="SOCS box-like"/>
    <property type="match status" value="1"/>
</dbReference>
<evidence type="ECO:0000256" key="3">
    <source>
        <dbReference type="ARBA" id="ARBA00005949"/>
    </source>
</evidence>
<dbReference type="Pfam" id="PF00023">
    <property type="entry name" value="Ank"/>
    <property type="match status" value="1"/>
</dbReference>
<evidence type="ECO:0000313" key="11">
    <source>
        <dbReference type="EMBL" id="CDQ84573.1"/>
    </source>
</evidence>
<dbReference type="Gene3D" id="1.10.750.20">
    <property type="entry name" value="SOCS box"/>
    <property type="match status" value="1"/>
</dbReference>
<evidence type="ECO:0000256" key="9">
    <source>
        <dbReference type="PROSITE-ProRule" id="PRU00023"/>
    </source>
</evidence>
<dbReference type="GO" id="GO:0005783">
    <property type="term" value="C:endoplasmic reticulum"/>
    <property type="evidence" value="ECO:0007669"/>
    <property type="project" value="UniProtKB-SubCell"/>
</dbReference>
<dbReference type="STRING" id="8022.A0A060XY10"/>
<dbReference type="PROSITE" id="PS50088">
    <property type="entry name" value="ANK_REPEAT"/>
    <property type="match status" value="5"/>
</dbReference>
<dbReference type="Pfam" id="PF13857">
    <property type="entry name" value="Ank_5"/>
    <property type="match status" value="1"/>
</dbReference>
<keyword evidence="7 9" id="KW-0040">ANK repeat</keyword>
<comment type="similarity">
    <text evidence="3">Belongs to the ankyrin SOCS box (ASB) family.</text>
</comment>
<dbReference type="PANTHER" id="PTHR24136:SF14">
    <property type="entry name" value="ANKYRIN REPEAT AND SOCS BOX PROTEIN 11"/>
    <property type="match status" value="1"/>
</dbReference>
<evidence type="ECO:0000313" key="12">
    <source>
        <dbReference type="Proteomes" id="UP000193380"/>
    </source>
</evidence>
<feature type="domain" description="SOCS box" evidence="10">
    <location>
        <begin position="279"/>
        <end position="328"/>
    </location>
</feature>
<dbReference type="GO" id="GO:0045732">
    <property type="term" value="P:positive regulation of protein catabolic process"/>
    <property type="evidence" value="ECO:0007669"/>
    <property type="project" value="TreeGrafter"/>
</dbReference>
<dbReference type="Pfam" id="PF07525">
    <property type="entry name" value="SOCS_box"/>
    <property type="match status" value="1"/>
</dbReference>
<dbReference type="InterPro" id="IPR001496">
    <property type="entry name" value="SOCS_box"/>
</dbReference>
<dbReference type="GO" id="GO:0016567">
    <property type="term" value="P:protein ubiquitination"/>
    <property type="evidence" value="ECO:0007669"/>
    <property type="project" value="UniProtKB-UniPathway"/>
</dbReference>
<accession>A0A060XY10</accession>
<dbReference type="PaxDb" id="8022-A0A060XY10"/>
<reference evidence="11" key="2">
    <citation type="submission" date="2014-03" db="EMBL/GenBank/DDBJ databases">
        <authorList>
            <person name="Genoscope - CEA"/>
        </authorList>
    </citation>
    <scope>NUCLEOTIDE SEQUENCE</scope>
</reference>
<feature type="repeat" description="ANK" evidence="9">
    <location>
        <begin position="103"/>
        <end position="135"/>
    </location>
</feature>
<feature type="repeat" description="ANK" evidence="9">
    <location>
        <begin position="168"/>
        <end position="200"/>
    </location>
</feature>
<dbReference type="Gene3D" id="1.25.40.20">
    <property type="entry name" value="Ankyrin repeat-containing domain"/>
    <property type="match status" value="1"/>
</dbReference>
<feature type="repeat" description="ANK" evidence="9">
    <location>
        <begin position="233"/>
        <end position="265"/>
    </location>
</feature>
<keyword evidence="4" id="KW-0677">Repeat</keyword>
<dbReference type="SMART" id="SM00248">
    <property type="entry name" value="ANK"/>
    <property type="match status" value="6"/>
</dbReference>
<dbReference type="AlphaFoldDB" id="A0A060XY10"/>
<dbReference type="Pfam" id="PF12796">
    <property type="entry name" value="Ank_2"/>
    <property type="match status" value="1"/>
</dbReference>
<dbReference type="InterPro" id="IPR036770">
    <property type="entry name" value="Ankyrin_rpt-contain_sf"/>
</dbReference>
<dbReference type="FunFam" id="1.25.40.20:FF:000016">
    <property type="entry name" value="Ankyrin repeat and SOCS box containing 5"/>
    <property type="match status" value="1"/>
</dbReference>
<keyword evidence="6" id="KW-0256">Endoplasmic reticulum</keyword>
<keyword evidence="5" id="KW-0833">Ubl conjugation pathway</keyword>
<organism evidence="11 12">
    <name type="scientific">Oncorhynchus mykiss</name>
    <name type="common">Rainbow trout</name>
    <name type="synonym">Salmo gairdneri</name>
    <dbReference type="NCBI Taxonomy" id="8022"/>
    <lineage>
        <taxon>Eukaryota</taxon>
        <taxon>Metazoa</taxon>
        <taxon>Chordata</taxon>
        <taxon>Craniata</taxon>
        <taxon>Vertebrata</taxon>
        <taxon>Euteleostomi</taxon>
        <taxon>Actinopterygii</taxon>
        <taxon>Neopterygii</taxon>
        <taxon>Teleostei</taxon>
        <taxon>Protacanthopterygii</taxon>
        <taxon>Salmoniformes</taxon>
        <taxon>Salmonidae</taxon>
        <taxon>Salmoninae</taxon>
        <taxon>Oncorhynchus</taxon>
    </lineage>
</organism>
<evidence type="ECO:0000256" key="1">
    <source>
        <dbReference type="ARBA" id="ARBA00004240"/>
    </source>
</evidence>
<comment type="subcellular location">
    <subcellularLocation>
        <location evidence="1">Endoplasmic reticulum</location>
    </subcellularLocation>
</comment>
<proteinExistence type="inferred from homology"/>